<feature type="coiled-coil region" evidence="14">
    <location>
        <begin position="479"/>
        <end position="506"/>
    </location>
</feature>
<feature type="compositionally biased region" description="Basic and acidic residues" evidence="15">
    <location>
        <begin position="7"/>
        <end position="16"/>
    </location>
</feature>
<dbReference type="PROSITE" id="PS50053">
    <property type="entry name" value="UBIQUITIN_2"/>
    <property type="match status" value="1"/>
</dbReference>
<dbReference type="SUPFAM" id="SSF90209">
    <property type="entry name" value="Ran binding protein zinc finger-like"/>
    <property type="match status" value="1"/>
</dbReference>
<evidence type="ECO:0000313" key="21">
    <source>
        <dbReference type="Proteomes" id="UP000332933"/>
    </source>
</evidence>
<dbReference type="PROSITE" id="PS50199">
    <property type="entry name" value="ZF_RANBP2_2"/>
    <property type="match status" value="1"/>
</dbReference>
<keyword evidence="10" id="KW-0788">Thiol protease</keyword>
<dbReference type="Gene3D" id="3.10.20.90">
    <property type="entry name" value="Phosphatidylinositol 3-kinase Catalytic Subunit, Chain A, domain 1"/>
    <property type="match status" value="1"/>
</dbReference>
<evidence type="ECO:0000256" key="13">
    <source>
        <dbReference type="PROSITE-ProRule" id="PRU00322"/>
    </source>
</evidence>
<protein>
    <recommendedName>
        <fullName evidence="4">ubiquitinyl hydrolase 1</fullName>
        <ecNumber evidence="4">3.4.19.12</ecNumber>
    </recommendedName>
</protein>
<dbReference type="SUPFAM" id="SSF143791">
    <property type="entry name" value="DUSP-like"/>
    <property type="match status" value="1"/>
</dbReference>
<sequence>MDEEALEPEKKEKGAKSTECGAKNISNDPMQRGHERRTQMEFHLVFKRKRSTTKDGGPDVAKTVDTVDPYGIRSHVCCMDEHHPSVSLAKKAGPTTGKKHRAPRPRRNCVDNPNCLFGLGEHTDGIWKSTPSVLADLGPDPSENLRCPSDDNNNAIAVARPCGLRNLGATCYVNSMVQCLFMNLSFRRAVHEWEPKQTQHVNAALLAQMHALQRLFAQMQLGALSYVDPQDFAATLELNNVMQQDAHEFTKLFLTHLQSIFVYSKHRVHWNHIDTHFRGSMHYVTTCSTCCARSTRSSSYYEISLNIKGHPSVHDSFQSYLSPELLYGDNQYFCDACASKQDATRQIEIEESTLPPTLMLHLMRFVYDVKTYTKKKVQDAIEIPLTLNTRDLVKQAKQANAQYRLVGVLNHRGSTASAGHYTANIFNPTSNQWFAFDDTNVEEMQPSAFGASKEAYMLIYTREDHLVATDEVLPAPALIHEVETANARLQQDVATHRAKMTELHELVAIRKVKYDFHFETPVPESPFYWVDAAHLQEWVLGTDIAKDTAPVMDLEPYLCEHNKLHPNKSHRLKRVSLQLYRELCSSATTPIELSSHNYWCDECVVLSQRQSLVSLGKQERWKRNLELLNHTEEAYLISRKWVSSWKICLQDALAIKQPGAKVDEAQEWMASMTINQDLACSHGNLQPKKRPQYRSISSDLWAVLASEYAVGATFPKPTTSDCVQCMDDASTQHMAETMARNDRNRLLAEKPALFRLFKRQASSPHDVLPTDKPLALVSHAWLEQWKAYIDHVHVTAPTSLPNAFQCEHDKCVVPMHILDQIERRGHKKQATVDAAVVLLDEWNELSQVYTADAPLSFILHGNGDVQWGKINKVRGFVAIPAVRCSVCELKQETNQLALSLDFQNQPVNIIALREEEAIPNGLGTDTDVASDQPQRRRSSRSGRKTNPTYEVCCSADDTVSLLKHRLFETCDTAPSHQLLYFRGELLDNATSLKHAGIQAHDTLYLKALTDETPDDVLEIVTNEVEVGFEHSAIAGHRRQSVAASWVCDTCTLVNDTGAGLCEMCDAERPAATLL</sequence>
<dbReference type="InterPro" id="IPR036443">
    <property type="entry name" value="Znf_RanBP2_sf"/>
</dbReference>
<evidence type="ECO:0000259" key="17">
    <source>
        <dbReference type="PROSITE" id="PS50199"/>
    </source>
</evidence>
<comment type="similarity">
    <text evidence="3">Belongs to the peptidase C19 family.</text>
</comment>
<dbReference type="PROSITE" id="PS00973">
    <property type="entry name" value="USP_2"/>
    <property type="match status" value="1"/>
</dbReference>
<accession>A0A485KRV7</accession>
<comment type="catalytic activity">
    <reaction evidence="1">
        <text>Thiol-dependent hydrolysis of ester, thioester, amide, peptide and isopeptide bonds formed by the C-terminal Gly of ubiquitin (a 76-residue protein attached to proteins as an intracellular targeting signal).</text>
        <dbReference type="EC" id="3.4.19.12"/>
    </reaction>
</comment>
<feature type="region of interest" description="Disordered" evidence="15">
    <location>
        <begin position="1"/>
        <end position="36"/>
    </location>
</feature>
<proteinExistence type="inferred from homology"/>
<dbReference type="SUPFAM" id="SSF54236">
    <property type="entry name" value="Ubiquitin-like"/>
    <property type="match status" value="1"/>
</dbReference>
<dbReference type="InterPro" id="IPR050164">
    <property type="entry name" value="Peptidase_C19"/>
</dbReference>
<dbReference type="EC" id="3.4.19.12" evidence="4"/>
<dbReference type="PROSITE" id="PS00972">
    <property type="entry name" value="USP_1"/>
    <property type="match status" value="1"/>
</dbReference>
<reference evidence="19" key="2">
    <citation type="submission" date="2019-06" db="EMBL/GenBank/DDBJ databases">
        <title>Genomics analysis of Aphanomyces spp. identifies a new class of oomycete effector associated with host adaptation.</title>
        <authorList>
            <person name="Gaulin E."/>
        </authorList>
    </citation>
    <scope>NUCLEOTIDE SEQUENCE</scope>
    <source>
        <strain evidence="19">CBS 578.67</strain>
    </source>
</reference>
<dbReference type="GO" id="GO:0006508">
    <property type="term" value="P:proteolysis"/>
    <property type="evidence" value="ECO:0007669"/>
    <property type="project" value="UniProtKB-KW"/>
</dbReference>
<evidence type="ECO:0000313" key="19">
    <source>
        <dbReference type="EMBL" id="KAF0698647.1"/>
    </source>
</evidence>
<feature type="domain" description="RanBP2-type" evidence="17">
    <location>
        <begin position="1038"/>
        <end position="1070"/>
    </location>
</feature>
<evidence type="ECO:0000256" key="8">
    <source>
        <dbReference type="ARBA" id="ARBA00022786"/>
    </source>
</evidence>
<dbReference type="PANTHER" id="PTHR24006">
    <property type="entry name" value="UBIQUITIN CARBOXYL-TERMINAL HYDROLASE"/>
    <property type="match status" value="1"/>
</dbReference>
<dbReference type="AlphaFoldDB" id="A0A485KRV7"/>
<evidence type="ECO:0000259" key="18">
    <source>
        <dbReference type="PROSITE" id="PS50235"/>
    </source>
</evidence>
<dbReference type="GO" id="GO:0004197">
    <property type="term" value="F:cysteine-type endopeptidase activity"/>
    <property type="evidence" value="ECO:0007669"/>
    <property type="project" value="InterPro"/>
</dbReference>
<evidence type="ECO:0000256" key="6">
    <source>
        <dbReference type="ARBA" id="ARBA00022723"/>
    </source>
</evidence>
<keyword evidence="7 13" id="KW-0863">Zinc-finger</keyword>
<dbReference type="SUPFAM" id="SSF54001">
    <property type="entry name" value="Cysteine proteinases"/>
    <property type="match status" value="1"/>
</dbReference>
<dbReference type="SMART" id="SM00547">
    <property type="entry name" value="ZnF_RBZ"/>
    <property type="match status" value="1"/>
</dbReference>
<organism evidence="20 21">
    <name type="scientific">Aphanomyces stellatus</name>
    <dbReference type="NCBI Taxonomy" id="120398"/>
    <lineage>
        <taxon>Eukaryota</taxon>
        <taxon>Sar</taxon>
        <taxon>Stramenopiles</taxon>
        <taxon>Oomycota</taxon>
        <taxon>Saprolegniomycetes</taxon>
        <taxon>Saprolegniales</taxon>
        <taxon>Verrucalvaceae</taxon>
        <taxon>Aphanomyces</taxon>
    </lineage>
</organism>
<dbReference type="InterPro" id="IPR018200">
    <property type="entry name" value="USP_CS"/>
</dbReference>
<evidence type="ECO:0000256" key="12">
    <source>
        <dbReference type="ARBA" id="ARBA00023242"/>
    </source>
</evidence>
<dbReference type="GO" id="GO:0004843">
    <property type="term" value="F:cysteine-type deubiquitinase activity"/>
    <property type="evidence" value="ECO:0007669"/>
    <property type="project" value="UniProtKB-EC"/>
</dbReference>
<dbReference type="GO" id="GO:0005634">
    <property type="term" value="C:nucleus"/>
    <property type="evidence" value="ECO:0007669"/>
    <property type="project" value="UniProtKB-SubCell"/>
</dbReference>
<dbReference type="CDD" id="cd01795">
    <property type="entry name" value="Ubl_USP48"/>
    <property type="match status" value="1"/>
</dbReference>
<evidence type="ECO:0000256" key="14">
    <source>
        <dbReference type="SAM" id="Coils"/>
    </source>
</evidence>
<keyword evidence="5" id="KW-0645">Protease</keyword>
<dbReference type="GO" id="GO:0008270">
    <property type="term" value="F:zinc ion binding"/>
    <property type="evidence" value="ECO:0007669"/>
    <property type="project" value="UniProtKB-KW"/>
</dbReference>
<feature type="region of interest" description="Disordered" evidence="15">
    <location>
        <begin position="921"/>
        <end position="945"/>
    </location>
</feature>
<evidence type="ECO:0000256" key="5">
    <source>
        <dbReference type="ARBA" id="ARBA00022670"/>
    </source>
</evidence>
<dbReference type="Proteomes" id="UP000332933">
    <property type="component" value="Unassembled WGS sequence"/>
</dbReference>
<dbReference type="GO" id="GO:0016579">
    <property type="term" value="P:protein deubiquitination"/>
    <property type="evidence" value="ECO:0007669"/>
    <property type="project" value="InterPro"/>
</dbReference>
<dbReference type="InterPro" id="IPR035927">
    <property type="entry name" value="DUSP-like_sf"/>
</dbReference>
<keyword evidence="11" id="KW-0862">Zinc</keyword>
<dbReference type="GO" id="GO:0005829">
    <property type="term" value="C:cytosol"/>
    <property type="evidence" value="ECO:0007669"/>
    <property type="project" value="TreeGrafter"/>
</dbReference>
<dbReference type="PROSITE" id="PS50235">
    <property type="entry name" value="USP_3"/>
    <property type="match status" value="1"/>
</dbReference>
<dbReference type="Pfam" id="PF00240">
    <property type="entry name" value="ubiquitin"/>
    <property type="match status" value="1"/>
</dbReference>
<dbReference type="Gene3D" id="3.90.70.10">
    <property type="entry name" value="Cysteine proteinases"/>
    <property type="match status" value="1"/>
</dbReference>
<dbReference type="InterPro" id="IPR001876">
    <property type="entry name" value="Znf_RanBP2"/>
</dbReference>
<dbReference type="PANTHER" id="PTHR24006:SF722">
    <property type="entry name" value="UBIQUITIN CARBOXYL-TERMINAL HYDROLASE 48"/>
    <property type="match status" value="1"/>
</dbReference>
<comment type="subcellular location">
    <subcellularLocation>
        <location evidence="2">Nucleus</location>
    </subcellularLocation>
</comment>
<dbReference type="InterPro" id="IPR001394">
    <property type="entry name" value="Peptidase_C19_UCH"/>
</dbReference>
<dbReference type="Gene3D" id="2.30.30.380">
    <property type="entry name" value="Zn-finger domain of Sec23/24"/>
    <property type="match status" value="1"/>
</dbReference>
<keyword evidence="9" id="KW-0378">Hydrolase</keyword>
<dbReference type="Pfam" id="PF00443">
    <property type="entry name" value="UCH"/>
    <property type="match status" value="1"/>
</dbReference>
<dbReference type="InterPro" id="IPR044743">
    <property type="entry name" value="Ubl_USP48"/>
</dbReference>
<keyword evidence="6" id="KW-0479">Metal-binding</keyword>
<evidence type="ECO:0000256" key="4">
    <source>
        <dbReference type="ARBA" id="ARBA00012759"/>
    </source>
</evidence>
<keyword evidence="8" id="KW-0833">Ubl conjugation pathway</keyword>
<evidence type="ECO:0000256" key="2">
    <source>
        <dbReference type="ARBA" id="ARBA00004123"/>
    </source>
</evidence>
<gene>
    <name evidence="20" type="primary">Aste57867_10741</name>
    <name evidence="19" type="ORF">As57867_010701</name>
    <name evidence="20" type="ORF">ASTE57867_10741</name>
</gene>
<evidence type="ECO:0000256" key="3">
    <source>
        <dbReference type="ARBA" id="ARBA00009085"/>
    </source>
</evidence>
<name>A0A485KRV7_9STRA</name>
<dbReference type="InterPro" id="IPR038765">
    <property type="entry name" value="Papain-like_cys_pep_sf"/>
</dbReference>
<evidence type="ECO:0000313" key="20">
    <source>
        <dbReference type="EMBL" id="VFT87611.1"/>
    </source>
</evidence>
<evidence type="ECO:0000256" key="11">
    <source>
        <dbReference type="ARBA" id="ARBA00022833"/>
    </source>
</evidence>
<dbReference type="EMBL" id="VJMH01005227">
    <property type="protein sequence ID" value="KAF0698647.1"/>
    <property type="molecule type" value="Genomic_DNA"/>
</dbReference>
<keyword evidence="21" id="KW-1185">Reference proteome</keyword>
<evidence type="ECO:0000256" key="9">
    <source>
        <dbReference type="ARBA" id="ARBA00022801"/>
    </source>
</evidence>
<evidence type="ECO:0000256" key="10">
    <source>
        <dbReference type="ARBA" id="ARBA00022807"/>
    </source>
</evidence>
<dbReference type="InterPro" id="IPR000626">
    <property type="entry name" value="Ubiquitin-like_dom"/>
</dbReference>
<feature type="domain" description="USP" evidence="18">
    <location>
        <begin position="162"/>
        <end position="463"/>
    </location>
</feature>
<dbReference type="OrthoDB" id="289038at2759"/>
<evidence type="ECO:0000256" key="7">
    <source>
        <dbReference type="ARBA" id="ARBA00022771"/>
    </source>
</evidence>
<feature type="domain" description="Ubiquitin-like" evidence="16">
    <location>
        <begin position="948"/>
        <end position="1005"/>
    </location>
</feature>
<dbReference type="EMBL" id="CAADRA010005248">
    <property type="protein sequence ID" value="VFT87611.1"/>
    <property type="molecule type" value="Genomic_DNA"/>
</dbReference>
<dbReference type="PROSITE" id="PS01358">
    <property type="entry name" value="ZF_RANBP2_1"/>
    <property type="match status" value="1"/>
</dbReference>
<evidence type="ECO:0000259" key="16">
    <source>
        <dbReference type="PROSITE" id="PS50053"/>
    </source>
</evidence>
<evidence type="ECO:0000256" key="15">
    <source>
        <dbReference type="SAM" id="MobiDB-lite"/>
    </source>
</evidence>
<keyword evidence="12" id="KW-0539">Nucleus</keyword>
<reference evidence="20 21" key="1">
    <citation type="submission" date="2019-03" db="EMBL/GenBank/DDBJ databases">
        <authorList>
            <person name="Gaulin E."/>
            <person name="Dumas B."/>
        </authorList>
    </citation>
    <scope>NUCLEOTIDE SEQUENCE [LARGE SCALE GENOMIC DNA]</scope>
    <source>
        <strain evidence="20">CBS 568.67</strain>
    </source>
</reference>
<keyword evidence="14" id="KW-0175">Coiled coil</keyword>
<evidence type="ECO:0000256" key="1">
    <source>
        <dbReference type="ARBA" id="ARBA00000707"/>
    </source>
</evidence>
<dbReference type="InterPro" id="IPR029071">
    <property type="entry name" value="Ubiquitin-like_domsf"/>
</dbReference>
<dbReference type="InterPro" id="IPR028889">
    <property type="entry name" value="USP"/>
</dbReference>